<comment type="caution">
    <text evidence="2">The sequence shown here is derived from an EMBL/GenBank/DDBJ whole genome shotgun (WGS) entry which is preliminary data.</text>
</comment>
<evidence type="ECO:0000256" key="1">
    <source>
        <dbReference type="SAM" id="MobiDB-lite"/>
    </source>
</evidence>
<protein>
    <recommendedName>
        <fullName evidence="4">Septum formation initiator</fullName>
    </recommendedName>
</protein>
<keyword evidence="3" id="KW-1185">Reference proteome</keyword>
<feature type="compositionally biased region" description="Low complexity" evidence="1">
    <location>
        <begin position="68"/>
        <end position="92"/>
    </location>
</feature>
<evidence type="ECO:0000313" key="2">
    <source>
        <dbReference type="EMBL" id="GAA1386640.1"/>
    </source>
</evidence>
<accession>A0ABN1XPJ5</accession>
<dbReference type="Proteomes" id="UP001501414">
    <property type="component" value="Unassembled WGS sequence"/>
</dbReference>
<evidence type="ECO:0008006" key="4">
    <source>
        <dbReference type="Google" id="ProtNLM"/>
    </source>
</evidence>
<proteinExistence type="predicted"/>
<dbReference type="EMBL" id="BAAAJK010000007">
    <property type="protein sequence ID" value="GAA1386640.1"/>
    <property type="molecule type" value="Genomic_DNA"/>
</dbReference>
<gene>
    <name evidence="2" type="ORF">GCM10009613_20920</name>
</gene>
<feature type="region of interest" description="Disordered" evidence="1">
    <location>
        <begin position="62"/>
        <end position="97"/>
    </location>
</feature>
<sequence length="175" mass="17108">MRVNPPNKRTTRIGLAAGLWIAAAAGALLLGLTAVGAIGSGLAGGSTVQPLAAEEVRAELDRHGGPATGAAPGAVPGDPGAAPVPGQGAAPAPAAPAPEPVGVVPAGQAGTILVRCEGGTPYVVSVNPAQGFEREDDDDLAPNQVEFDGEDADVRVTLSCADGTPAGRVETIPDD</sequence>
<name>A0ABN1XPJ5_9PSEU</name>
<reference evidence="2 3" key="1">
    <citation type="journal article" date="2019" name="Int. J. Syst. Evol. Microbiol.">
        <title>The Global Catalogue of Microorganisms (GCM) 10K type strain sequencing project: providing services to taxonomists for standard genome sequencing and annotation.</title>
        <authorList>
            <consortium name="The Broad Institute Genomics Platform"/>
            <consortium name="The Broad Institute Genome Sequencing Center for Infectious Disease"/>
            <person name="Wu L."/>
            <person name="Ma J."/>
        </authorList>
    </citation>
    <scope>NUCLEOTIDE SEQUENCE [LARGE SCALE GENOMIC DNA]</scope>
    <source>
        <strain evidence="2 3">JCM 11896</strain>
    </source>
</reference>
<organism evidence="2 3">
    <name type="scientific">Pseudonocardia kongjuensis</name>
    <dbReference type="NCBI Taxonomy" id="102227"/>
    <lineage>
        <taxon>Bacteria</taxon>
        <taxon>Bacillati</taxon>
        <taxon>Actinomycetota</taxon>
        <taxon>Actinomycetes</taxon>
        <taxon>Pseudonocardiales</taxon>
        <taxon>Pseudonocardiaceae</taxon>
        <taxon>Pseudonocardia</taxon>
    </lineage>
</organism>
<evidence type="ECO:0000313" key="3">
    <source>
        <dbReference type="Proteomes" id="UP001501414"/>
    </source>
</evidence>